<evidence type="ECO:0000313" key="3">
    <source>
        <dbReference type="Proteomes" id="UP001500467"/>
    </source>
</evidence>
<comment type="caution">
    <text evidence="2">The sequence shown here is derived from an EMBL/GenBank/DDBJ whole genome shotgun (WGS) entry which is preliminary data.</text>
</comment>
<dbReference type="EMBL" id="BAAALM010000019">
    <property type="protein sequence ID" value="GAA1220124.1"/>
    <property type="molecule type" value="Genomic_DNA"/>
</dbReference>
<proteinExistence type="predicted"/>
<feature type="transmembrane region" description="Helical" evidence="1">
    <location>
        <begin position="51"/>
        <end position="73"/>
    </location>
</feature>
<gene>
    <name evidence="2" type="ORF">GCM10009675_48610</name>
</gene>
<evidence type="ECO:0000313" key="2">
    <source>
        <dbReference type="EMBL" id="GAA1220124.1"/>
    </source>
</evidence>
<keyword evidence="1" id="KW-0472">Membrane</keyword>
<sequence length="104" mass="10370">MALMVLLAPVHGFGFLLALLAAGSSDASGRGGPFRACTADSVSCTGPSIPLIAGGAAVVVGCLGVAVHAGMRAGRLPSRWRHRSALLVVSVVVATLTDTALLFS</sequence>
<organism evidence="2 3">
    <name type="scientific">Prauserella alba</name>
    <dbReference type="NCBI Taxonomy" id="176898"/>
    <lineage>
        <taxon>Bacteria</taxon>
        <taxon>Bacillati</taxon>
        <taxon>Actinomycetota</taxon>
        <taxon>Actinomycetes</taxon>
        <taxon>Pseudonocardiales</taxon>
        <taxon>Pseudonocardiaceae</taxon>
        <taxon>Prauserella</taxon>
    </lineage>
</organism>
<name>A0ABP4GC61_9PSEU</name>
<dbReference type="RefSeq" id="WP_253853725.1">
    <property type="nucleotide sequence ID" value="NZ_BAAALM010000019.1"/>
</dbReference>
<keyword evidence="3" id="KW-1185">Reference proteome</keyword>
<dbReference type="Proteomes" id="UP001500467">
    <property type="component" value="Unassembled WGS sequence"/>
</dbReference>
<keyword evidence="1" id="KW-0812">Transmembrane</keyword>
<reference evidence="3" key="1">
    <citation type="journal article" date="2019" name="Int. J. Syst. Evol. Microbiol.">
        <title>The Global Catalogue of Microorganisms (GCM) 10K type strain sequencing project: providing services to taxonomists for standard genome sequencing and annotation.</title>
        <authorList>
            <consortium name="The Broad Institute Genomics Platform"/>
            <consortium name="The Broad Institute Genome Sequencing Center for Infectious Disease"/>
            <person name="Wu L."/>
            <person name="Ma J."/>
        </authorList>
    </citation>
    <scope>NUCLEOTIDE SEQUENCE [LARGE SCALE GENOMIC DNA]</scope>
    <source>
        <strain evidence="3">JCM 13022</strain>
    </source>
</reference>
<accession>A0ABP4GC61</accession>
<protein>
    <submittedName>
        <fullName evidence="2">Uncharacterized protein</fullName>
    </submittedName>
</protein>
<feature type="transmembrane region" description="Helical" evidence="1">
    <location>
        <begin position="85"/>
        <end position="103"/>
    </location>
</feature>
<evidence type="ECO:0000256" key="1">
    <source>
        <dbReference type="SAM" id="Phobius"/>
    </source>
</evidence>
<keyword evidence="1" id="KW-1133">Transmembrane helix</keyword>